<evidence type="ECO:0000313" key="2">
    <source>
        <dbReference type="RefSeq" id="XP_042639030.1"/>
    </source>
</evidence>
<reference evidence="2" key="1">
    <citation type="submission" date="2025-08" db="UniProtKB">
        <authorList>
            <consortium name="RefSeq"/>
        </authorList>
    </citation>
    <scope>IDENTIFICATION</scope>
</reference>
<dbReference type="RefSeq" id="XP_042639030.1">
    <property type="nucleotide sequence ID" value="XM_042783096.1"/>
</dbReference>
<gene>
    <name evidence="2" type="primary">LOC103210822</name>
</gene>
<keyword evidence="1" id="KW-1185">Reference proteome</keyword>
<sequence length="330" mass="37216">MDAVSVAMSERDETDFPEGFRINATKYQHDASKMFIGGLSSDTSKQALLEYLSLFDEIIDITIKTNPQTGKSRGFGFVLFKDSATVEKVLQLKKHEVNGKKIQLKRAKAVQPKKSPRKVFVGGLNPLTSEEEIREYFGTFGMIEKIELPLRPRTNVRQAFGFITYTDDKPVKKLLENRYHIVGSGQCEIKIAFPDMSQKKGRRDAPFACPAGIHRRRGAFHTNRRAYRTNPDACRANPNVLRENAGVHWAVGGGGLPSEVVPVTSLAYNQLRFDQLHGNFHDVYSDQQIVNGYGENYFLGYNYGTNGFAPIFINNNMPINQVIPSYIVYH</sequence>
<proteinExistence type="predicted"/>
<evidence type="ECO:0000313" key="1">
    <source>
        <dbReference type="Proteomes" id="UP000694850"/>
    </source>
</evidence>
<organism evidence="1 2">
    <name type="scientific">Orycteropus afer afer</name>
    <dbReference type="NCBI Taxonomy" id="1230840"/>
    <lineage>
        <taxon>Eukaryota</taxon>
        <taxon>Metazoa</taxon>
        <taxon>Chordata</taxon>
        <taxon>Craniata</taxon>
        <taxon>Vertebrata</taxon>
        <taxon>Euteleostomi</taxon>
        <taxon>Mammalia</taxon>
        <taxon>Eutheria</taxon>
        <taxon>Afrotheria</taxon>
        <taxon>Tubulidentata</taxon>
        <taxon>Orycteropodidae</taxon>
        <taxon>Orycteropus</taxon>
    </lineage>
</organism>
<accession>A0AC54ZBB2</accession>
<protein>
    <submittedName>
        <fullName evidence="2">Heterogeneous nuclear ribonucleoprotein D-like</fullName>
    </submittedName>
</protein>
<dbReference type="Proteomes" id="UP000694850">
    <property type="component" value="Unplaced"/>
</dbReference>
<name>A0AC54ZBB2_ORYAF</name>